<sequence length="124" mass="12618">GDTGAAGADGADGAKGEKGDTGDQGIQGETGGEQGIQGETGPQGIPGVDGTFPNTIQMGTCSFHLDGETFTGDYQKMEYPVTFTSSFESIPLVFVTATSGTRINTDFALWDVAAIGATVDGFIL</sequence>
<organism evidence="2">
    <name type="scientific">marine sediment metagenome</name>
    <dbReference type="NCBI Taxonomy" id="412755"/>
    <lineage>
        <taxon>unclassified sequences</taxon>
        <taxon>metagenomes</taxon>
        <taxon>ecological metagenomes</taxon>
    </lineage>
</organism>
<feature type="region of interest" description="Disordered" evidence="1">
    <location>
        <begin position="1"/>
        <end position="53"/>
    </location>
</feature>
<comment type="caution">
    <text evidence="2">The sequence shown here is derived from an EMBL/GenBank/DDBJ whole genome shotgun (WGS) entry which is preliminary data.</text>
</comment>
<evidence type="ECO:0008006" key="3">
    <source>
        <dbReference type="Google" id="ProtNLM"/>
    </source>
</evidence>
<feature type="compositionally biased region" description="Basic and acidic residues" evidence="1">
    <location>
        <begin position="12"/>
        <end position="21"/>
    </location>
</feature>
<protein>
    <recommendedName>
        <fullName evidence="3">Collagen-like protein</fullName>
    </recommendedName>
</protein>
<feature type="non-terminal residue" evidence="2">
    <location>
        <position position="1"/>
    </location>
</feature>
<dbReference type="InterPro" id="IPR008160">
    <property type="entry name" value="Collagen"/>
</dbReference>
<name>X1VA96_9ZZZZ</name>
<reference evidence="2" key="1">
    <citation type="journal article" date="2014" name="Front. Microbiol.">
        <title>High frequency of phylogenetically diverse reductive dehalogenase-homologous genes in deep subseafloor sedimentary metagenomes.</title>
        <authorList>
            <person name="Kawai M."/>
            <person name="Futagami T."/>
            <person name="Toyoda A."/>
            <person name="Takaki Y."/>
            <person name="Nishi S."/>
            <person name="Hori S."/>
            <person name="Arai W."/>
            <person name="Tsubouchi T."/>
            <person name="Morono Y."/>
            <person name="Uchiyama I."/>
            <person name="Ito T."/>
            <person name="Fujiyama A."/>
            <person name="Inagaki F."/>
            <person name="Takami H."/>
        </authorList>
    </citation>
    <scope>NUCLEOTIDE SEQUENCE</scope>
    <source>
        <strain evidence="2">Expedition CK06-06</strain>
    </source>
</reference>
<accession>X1VA96</accession>
<dbReference type="Pfam" id="PF01391">
    <property type="entry name" value="Collagen"/>
    <property type="match status" value="1"/>
</dbReference>
<feature type="compositionally biased region" description="Low complexity" evidence="1">
    <location>
        <begin position="1"/>
        <end position="11"/>
    </location>
</feature>
<proteinExistence type="predicted"/>
<dbReference type="AlphaFoldDB" id="X1VA96"/>
<evidence type="ECO:0000313" key="2">
    <source>
        <dbReference type="EMBL" id="GAJ10101.1"/>
    </source>
</evidence>
<gene>
    <name evidence="2" type="ORF">S12H4_52710</name>
</gene>
<feature type="compositionally biased region" description="Low complexity" evidence="1">
    <location>
        <begin position="36"/>
        <end position="46"/>
    </location>
</feature>
<dbReference type="EMBL" id="BARW01033468">
    <property type="protein sequence ID" value="GAJ10101.1"/>
    <property type="molecule type" value="Genomic_DNA"/>
</dbReference>
<evidence type="ECO:0000256" key="1">
    <source>
        <dbReference type="SAM" id="MobiDB-lite"/>
    </source>
</evidence>